<comment type="caution">
    <text evidence="2">The sequence shown here is derived from an EMBL/GenBank/DDBJ whole genome shotgun (WGS) entry which is preliminary data.</text>
</comment>
<reference evidence="3" key="1">
    <citation type="journal article" date="2019" name="Int. J. Syst. Evol. Microbiol.">
        <title>The Global Catalogue of Microorganisms (GCM) 10K type strain sequencing project: providing services to taxonomists for standard genome sequencing and annotation.</title>
        <authorList>
            <consortium name="The Broad Institute Genomics Platform"/>
            <consortium name="The Broad Institute Genome Sequencing Center for Infectious Disease"/>
            <person name="Wu L."/>
            <person name="Ma J."/>
        </authorList>
    </citation>
    <scope>NUCLEOTIDE SEQUENCE [LARGE SCALE GENOMIC DNA]</scope>
    <source>
        <strain evidence="3">JCM 17759</strain>
    </source>
</reference>
<feature type="region of interest" description="Disordered" evidence="1">
    <location>
        <begin position="61"/>
        <end position="84"/>
    </location>
</feature>
<organism evidence="2 3">
    <name type="scientific">Novipirellula rosea</name>
    <dbReference type="NCBI Taxonomy" id="1031540"/>
    <lineage>
        <taxon>Bacteria</taxon>
        <taxon>Pseudomonadati</taxon>
        <taxon>Planctomycetota</taxon>
        <taxon>Planctomycetia</taxon>
        <taxon>Pirellulales</taxon>
        <taxon>Pirellulaceae</taxon>
        <taxon>Novipirellula</taxon>
    </lineage>
</organism>
<feature type="region of interest" description="Disordered" evidence="1">
    <location>
        <begin position="1"/>
        <end position="26"/>
    </location>
</feature>
<dbReference type="Proteomes" id="UP001500840">
    <property type="component" value="Unassembled WGS sequence"/>
</dbReference>
<proteinExistence type="predicted"/>
<evidence type="ECO:0000313" key="2">
    <source>
        <dbReference type="EMBL" id="GAA4462049.1"/>
    </source>
</evidence>
<keyword evidence="3" id="KW-1185">Reference proteome</keyword>
<evidence type="ECO:0000313" key="3">
    <source>
        <dbReference type="Proteomes" id="UP001500840"/>
    </source>
</evidence>
<name>A0ABP8N988_9BACT</name>
<accession>A0ABP8N988</accession>
<evidence type="ECO:0000256" key="1">
    <source>
        <dbReference type="SAM" id="MobiDB-lite"/>
    </source>
</evidence>
<sequence>MPNSRAMYREQRIKQQTRAGSKSSKRIEKRGNLICVIVPNDVNAIKIKMAFATTARSERFEASEVASEPLNAGVNQSGLGSGRM</sequence>
<gene>
    <name evidence="2" type="ORF">GCM10023156_45450</name>
</gene>
<protein>
    <submittedName>
        <fullName evidence="2">Uncharacterized protein</fullName>
    </submittedName>
</protein>
<dbReference type="EMBL" id="BAABGA010000058">
    <property type="protein sequence ID" value="GAA4462049.1"/>
    <property type="molecule type" value="Genomic_DNA"/>
</dbReference>